<evidence type="ECO:0000256" key="1">
    <source>
        <dbReference type="SAM" id="MobiDB-lite"/>
    </source>
</evidence>
<dbReference type="EMBL" id="JAHKNG010000055">
    <property type="protein sequence ID" value="MBU3032097.1"/>
    <property type="molecule type" value="Genomic_DNA"/>
</dbReference>
<feature type="compositionally biased region" description="Low complexity" evidence="1">
    <location>
        <begin position="25"/>
        <end position="35"/>
    </location>
</feature>
<accession>A0ABS6APQ6</accession>
<keyword evidence="3" id="KW-1185">Reference proteome</keyword>
<reference evidence="2" key="1">
    <citation type="submission" date="2021-06" db="EMBL/GenBank/DDBJ databases">
        <title>Paracoccus bacterium XHP0099 sp. nov., isolated from the surface waters of the Yellow Sea.</title>
        <authorList>
            <person name="Xue H."/>
            <person name="Zhang D."/>
        </authorList>
    </citation>
    <scope>NUCLEOTIDE SEQUENCE</scope>
    <source>
        <strain evidence="2">XHP0099</strain>
    </source>
</reference>
<name>A0ABS6APQ6_9RHOB</name>
<dbReference type="Proteomes" id="UP001166191">
    <property type="component" value="Unassembled WGS sequence"/>
</dbReference>
<proteinExistence type="predicted"/>
<evidence type="ECO:0000313" key="2">
    <source>
        <dbReference type="EMBL" id="MBU3032097.1"/>
    </source>
</evidence>
<feature type="region of interest" description="Disordered" evidence="1">
    <location>
        <begin position="1"/>
        <end position="59"/>
    </location>
</feature>
<feature type="compositionally biased region" description="Polar residues" evidence="1">
    <location>
        <begin position="1"/>
        <end position="16"/>
    </location>
</feature>
<organism evidence="2 3">
    <name type="scientific">Paracoccus marinaquae</name>
    <dbReference type="NCBI Taxonomy" id="2841926"/>
    <lineage>
        <taxon>Bacteria</taxon>
        <taxon>Pseudomonadati</taxon>
        <taxon>Pseudomonadota</taxon>
        <taxon>Alphaproteobacteria</taxon>
        <taxon>Rhodobacterales</taxon>
        <taxon>Paracoccaceae</taxon>
        <taxon>Paracoccus</taxon>
    </lineage>
</organism>
<dbReference type="RefSeq" id="WP_216034698.1">
    <property type="nucleotide sequence ID" value="NZ_JAHKNG010000055.1"/>
</dbReference>
<comment type="caution">
    <text evidence="2">The sequence shown here is derived from an EMBL/GenBank/DDBJ whole genome shotgun (WGS) entry which is preliminary data.</text>
</comment>
<sequence length="59" mass="5707">MDKTVSIPNPHSSAASDQPVGCCGGTAKAGKAPAAEVERTPTAEPAPLPAKGGCCCGRG</sequence>
<gene>
    <name evidence="2" type="ORF">KNW02_18540</name>
</gene>
<evidence type="ECO:0000313" key="3">
    <source>
        <dbReference type="Proteomes" id="UP001166191"/>
    </source>
</evidence>
<protein>
    <submittedName>
        <fullName evidence="2">Uncharacterized protein</fullName>
    </submittedName>
</protein>